<feature type="compositionally biased region" description="Low complexity" evidence="1">
    <location>
        <begin position="306"/>
        <end position="335"/>
    </location>
</feature>
<dbReference type="EMBL" id="JOJR01000001">
    <property type="protein sequence ID" value="RCN53785.1"/>
    <property type="molecule type" value="Genomic_DNA"/>
</dbReference>
<dbReference type="Proteomes" id="UP000252519">
    <property type="component" value="Unassembled WGS sequence"/>
</dbReference>
<evidence type="ECO:0000313" key="3">
    <source>
        <dbReference type="Proteomes" id="UP000252519"/>
    </source>
</evidence>
<keyword evidence="3" id="KW-1185">Reference proteome</keyword>
<accession>A0A368HEZ1</accession>
<evidence type="ECO:0000256" key="1">
    <source>
        <dbReference type="SAM" id="MobiDB-lite"/>
    </source>
</evidence>
<evidence type="ECO:0000313" key="2">
    <source>
        <dbReference type="EMBL" id="RCN53785.1"/>
    </source>
</evidence>
<protein>
    <submittedName>
        <fullName evidence="2">Uncharacterized protein</fullName>
    </submittedName>
</protein>
<name>A0A368HEZ1_ANCCA</name>
<feature type="compositionally biased region" description="Low complexity" evidence="1">
    <location>
        <begin position="368"/>
        <end position="383"/>
    </location>
</feature>
<dbReference type="AlphaFoldDB" id="A0A368HEZ1"/>
<organism evidence="2 3">
    <name type="scientific">Ancylostoma caninum</name>
    <name type="common">Dog hookworm</name>
    <dbReference type="NCBI Taxonomy" id="29170"/>
    <lineage>
        <taxon>Eukaryota</taxon>
        <taxon>Metazoa</taxon>
        <taxon>Ecdysozoa</taxon>
        <taxon>Nematoda</taxon>
        <taxon>Chromadorea</taxon>
        <taxon>Rhabditida</taxon>
        <taxon>Rhabditina</taxon>
        <taxon>Rhabditomorpha</taxon>
        <taxon>Strongyloidea</taxon>
        <taxon>Ancylostomatidae</taxon>
        <taxon>Ancylostomatinae</taxon>
        <taxon>Ancylostoma</taxon>
    </lineage>
</organism>
<gene>
    <name evidence="2" type="ORF">ANCCAN_00279</name>
</gene>
<comment type="caution">
    <text evidence="2">The sequence shown here is derived from an EMBL/GenBank/DDBJ whole genome shotgun (WGS) entry which is preliminary data.</text>
</comment>
<sequence>MHIAASTLPNGVRELVLIATAPLYHVRVCFLGATVYVEFGDKIVQIDGDYTSINVFTDKYSIIARTNTTPYDVSLTKEEILVRCPNESTLLRVLPSGVDVNVEQLNKLQIDRGGGELSLGSAVTAMSTDLNLDNSGRVTANTLNSHISVQTAVQNVGMTAAHHVIRVEGGAPHIIVESGRACIEVKASHGLPQLEDLLSPFVTPADQFANIGPDQAAQLTTPSQDFAEPSFPRPGDLGGPLVLFNGSDRCAACINQTTIFPSTKLPSSLIPTFPTTTSIDYIPHTEVSLSTASETFPTLISLQSDSSTTPTSAPAVTTAKFPTPSKTLSPSSKPSVTQPTVTETSKPFPSPEELTTVAEATMPTSKVGTESQEAGTTATTTLSGSTSDQFVIGQFSEFPSDGSSSSTTMARPSKFHSFFFFRYFHF</sequence>
<dbReference type="OrthoDB" id="5869255at2759"/>
<reference evidence="2 3" key="1">
    <citation type="submission" date="2014-10" db="EMBL/GenBank/DDBJ databases">
        <title>Draft genome of the hookworm Ancylostoma caninum.</title>
        <authorList>
            <person name="Mitreva M."/>
        </authorList>
    </citation>
    <scope>NUCLEOTIDE SEQUENCE [LARGE SCALE GENOMIC DNA]</scope>
    <source>
        <strain evidence="2 3">Baltimore</strain>
    </source>
</reference>
<feature type="compositionally biased region" description="Polar residues" evidence="1">
    <location>
        <begin position="336"/>
        <end position="347"/>
    </location>
</feature>
<proteinExistence type="predicted"/>
<feature type="region of interest" description="Disordered" evidence="1">
    <location>
        <begin position="302"/>
        <end position="383"/>
    </location>
</feature>